<reference evidence="1" key="1">
    <citation type="journal article" date="2020" name="Nature">
        <title>Giant virus diversity and host interactions through global metagenomics.</title>
        <authorList>
            <person name="Schulz F."/>
            <person name="Roux S."/>
            <person name="Paez-Espino D."/>
            <person name="Jungbluth S."/>
            <person name="Walsh D.A."/>
            <person name="Denef V.J."/>
            <person name="McMahon K.D."/>
            <person name="Konstantinidis K.T."/>
            <person name="Eloe-Fadrosh E.A."/>
            <person name="Kyrpides N.C."/>
            <person name="Woyke T."/>
        </authorList>
    </citation>
    <scope>NUCLEOTIDE SEQUENCE</scope>
    <source>
        <strain evidence="1">GVMAG-M-3300023179-150</strain>
    </source>
</reference>
<evidence type="ECO:0000313" key="1">
    <source>
        <dbReference type="EMBL" id="QHT25067.1"/>
    </source>
</evidence>
<dbReference type="AlphaFoldDB" id="A0A6C0E7B7"/>
<dbReference type="EMBL" id="MN739754">
    <property type="protein sequence ID" value="QHT25067.1"/>
    <property type="molecule type" value="Genomic_DNA"/>
</dbReference>
<sequence length="156" mass="17852">MFTTSGMVLASFISAYAGQELVTETSKGIFNRVWDIVTDTHPDIKEITEPMDLIAKVQVVGSIVKEINDDIELKLIKPTNSLNISLKQIKEILDEIHKDICDIKNGVEYHRSLWFNRIRTPAYYNIIKKLKSDKNAMDSRLDNLIRVVALFRQSAK</sequence>
<accession>A0A6C0E7B7</accession>
<organism evidence="1">
    <name type="scientific">viral metagenome</name>
    <dbReference type="NCBI Taxonomy" id="1070528"/>
    <lineage>
        <taxon>unclassified sequences</taxon>
        <taxon>metagenomes</taxon>
        <taxon>organismal metagenomes</taxon>
    </lineage>
</organism>
<name>A0A6C0E7B7_9ZZZZ</name>
<protein>
    <submittedName>
        <fullName evidence="1">Uncharacterized protein</fullName>
    </submittedName>
</protein>
<proteinExistence type="predicted"/>